<proteinExistence type="predicted"/>
<gene>
    <name evidence="1" type="ORF">METZ01_LOCUS192650</name>
</gene>
<name>A0A382DMV6_9ZZZZ</name>
<dbReference type="AlphaFoldDB" id="A0A382DMV6"/>
<sequence length="35" mass="3830">HTPHVSEATVHYAATKVNGARRGWAFGPNRGTIRN</sequence>
<reference evidence="1" key="1">
    <citation type="submission" date="2018-05" db="EMBL/GenBank/DDBJ databases">
        <authorList>
            <person name="Lanie J.A."/>
            <person name="Ng W.-L."/>
            <person name="Kazmierczak K.M."/>
            <person name="Andrzejewski T.M."/>
            <person name="Davidsen T.M."/>
            <person name="Wayne K.J."/>
            <person name="Tettelin H."/>
            <person name="Glass J.I."/>
            <person name="Rusch D."/>
            <person name="Podicherti R."/>
            <person name="Tsui H.-C.T."/>
            <person name="Winkler M.E."/>
        </authorList>
    </citation>
    <scope>NUCLEOTIDE SEQUENCE</scope>
</reference>
<evidence type="ECO:0000313" key="1">
    <source>
        <dbReference type="EMBL" id="SVB39796.1"/>
    </source>
</evidence>
<feature type="non-terminal residue" evidence="1">
    <location>
        <position position="1"/>
    </location>
</feature>
<dbReference type="EMBL" id="UINC01040225">
    <property type="protein sequence ID" value="SVB39796.1"/>
    <property type="molecule type" value="Genomic_DNA"/>
</dbReference>
<accession>A0A382DMV6</accession>
<protein>
    <submittedName>
        <fullName evidence="1">Uncharacterized protein</fullName>
    </submittedName>
</protein>
<organism evidence="1">
    <name type="scientific">marine metagenome</name>
    <dbReference type="NCBI Taxonomy" id="408172"/>
    <lineage>
        <taxon>unclassified sequences</taxon>
        <taxon>metagenomes</taxon>
        <taxon>ecological metagenomes</taxon>
    </lineage>
</organism>